<accession>C1JZA4</accession>
<dbReference type="InterPro" id="IPR013320">
    <property type="entry name" value="ConA-like_dom_sf"/>
</dbReference>
<dbReference type="Pfam" id="PF00722">
    <property type="entry name" value="Glyco_hydro_16"/>
    <property type="match status" value="1"/>
</dbReference>
<evidence type="ECO:0000313" key="3">
    <source>
        <dbReference type="EMBL" id="ACO07358.1"/>
    </source>
</evidence>
<dbReference type="GO" id="GO:0005975">
    <property type="term" value="P:carbohydrate metabolic process"/>
    <property type="evidence" value="ECO:0007669"/>
    <property type="project" value="InterPro"/>
</dbReference>
<dbReference type="CDD" id="cd08024">
    <property type="entry name" value="GH16_CCF"/>
    <property type="match status" value="1"/>
</dbReference>
<evidence type="ECO:0000259" key="2">
    <source>
        <dbReference type="PROSITE" id="PS51762"/>
    </source>
</evidence>
<organism evidence="3">
    <name type="scientific">Haliotis diversicolor supertexta</name>
    <dbReference type="NCBI Taxonomy" id="283615"/>
    <lineage>
        <taxon>Eukaryota</taxon>
        <taxon>Metazoa</taxon>
        <taxon>Spiralia</taxon>
        <taxon>Lophotrochozoa</taxon>
        <taxon>Mollusca</taxon>
        <taxon>Gastropoda</taxon>
        <taxon>Vetigastropoda</taxon>
        <taxon>Lepetellida</taxon>
        <taxon>Haliotoidea</taxon>
        <taxon>Haliotidae</taxon>
        <taxon>Haliotis</taxon>
    </lineage>
</organism>
<comment type="similarity">
    <text evidence="1">Belongs to the glycosyl hydrolase 16 family.</text>
</comment>
<reference evidence="3" key="1">
    <citation type="submission" date="2009-02" db="EMBL/GenBank/DDBJ databases">
        <title>Characterization of beta-1-3 glucan recognition protein from small abalone Haliotis diversicolor supertexta and its response to bacterial infection.</title>
        <authorList>
            <person name="Wang B.Z."/>
            <person name="Zhang Z.P."/>
            <person name="Jia X.W."/>
            <person name="Wang S.H."/>
            <person name="Zou Z.H."/>
            <person name="Wang G.D."/>
            <person name="Wang Y.L."/>
        </authorList>
    </citation>
    <scope>NUCLEOTIDE SEQUENCE</scope>
</reference>
<proteinExistence type="evidence at transcript level"/>
<feature type="domain" description="GH16" evidence="2">
    <location>
        <begin position="1"/>
        <end position="328"/>
    </location>
</feature>
<dbReference type="GO" id="GO:0004553">
    <property type="term" value="F:hydrolase activity, hydrolyzing O-glycosyl compounds"/>
    <property type="evidence" value="ECO:0007669"/>
    <property type="project" value="InterPro"/>
</dbReference>
<dbReference type="SUPFAM" id="SSF49899">
    <property type="entry name" value="Concanavalin A-like lectins/glucanases"/>
    <property type="match status" value="1"/>
</dbReference>
<name>C1JZA4_HALDV</name>
<dbReference type="CAZy" id="GH16">
    <property type="family name" value="Glycoside Hydrolase Family 16"/>
</dbReference>
<dbReference type="Gene3D" id="2.60.120.200">
    <property type="match status" value="1"/>
</dbReference>
<dbReference type="EMBL" id="FJ755187">
    <property type="protein sequence ID" value="ACO07358.1"/>
    <property type="molecule type" value="mRNA"/>
</dbReference>
<dbReference type="PANTHER" id="PTHR10963:SF55">
    <property type="entry name" value="GLYCOSIDE HYDROLASE FAMILY 16 PROTEIN"/>
    <property type="match status" value="1"/>
</dbReference>
<evidence type="ECO:0000256" key="1">
    <source>
        <dbReference type="ARBA" id="ARBA00006865"/>
    </source>
</evidence>
<dbReference type="AlphaFoldDB" id="C1JZA4"/>
<dbReference type="PANTHER" id="PTHR10963">
    <property type="entry name" value="GLYCOSYL HYDROLASE-RELATED"/>
    <property type="match status" value="1"/>
</dbReference>
<protein>
    <submittedName>
        <fullName evidence="3">Beta-1-3 glucan recognition protein</fullName>
    </submittedName>
</protein>
<dbReference type="InterPro" id="IPR050546">
    <property type="entry name" value="Glycosyl_Hydrlase_16"/>
</dbReference>
<dbReference type="InterPro" id="IPR000757">
    <property type="entry name" value="Beta-glucanase-like"/>
</dbReference>
<dbReference type="PROSITE" id="PS51762">
    <property type="entry name" value="GH16_2"/>
    <property type="match status" value="1"/>
</dbReference>
<sequence length="328" mass="36852">MKLIFSDDFSSGTIDNSKWKHEVSAFGGGNWEFQIYTPDKENSYIRNGVLYLKPTLTADKFGNDFLYHGVLDVQKQWGTCTDSRWYGCKRDAKDSLIPPILSAKLISLVDFKYGRVEIVARLPEGDWIWPAIWLMPKSFVYGGWPASGEIDMVEARCNLHYGNIGIQRMMSTLHWGPNPGSDSWGKTTQGKYASGGTWADDFHTYTMDWDASGIVISVDGDVILNQPTPSNGYFSFGGFSGINPWAGHGKDAPFDQEFHFQFNVAVGGTLGYFPDNVQNSPYPKPWCNTCPAAGQSDKTFWEAKDKWYPTWKGEKAAMAVKSVKIWSY</sequence>